<feature type="transmembrane region" description="Helical" evidence="5">
    <location>
        <begin position="137"/>
        <end position="156"/>
    </location>
</feature>
<evidence type="ECO:0000313" key="8">
    <source>
        <dbReference type="Proteomes" id="UP000235015"/>
    </source>
</evidence>
<feature type="transmembrane region" description="Helical" evidence="5">
    <location>
        <begin position="30"/>
        <end position="52"/>
    </location>
</feature>
<feature type="transmembrane region" description="Helical" evidence="5">
    <location>
        <begin position="87"/>
        <end position="105"/>
    </location>
</feature>
<evidence type="ECO:0000256" key="4">
    <source>
        <dbReference type="ARBA" id="ARBA00023136"/>
    </source>
</evidence>
<evidence type="ECO:0000256" key="2">
    <source>
        <dbReference type="ARBA" id="ARBA00022692"/>
    </source>
</evidence>
<dbReference type="Pfam" id="PF00892">
    <property type="entry name" value="EamA"/>
    <property type="match status" value="2"/>
</dbReference>
<dbReference type="PANTHER" id="PTHR22911">
    <property type="entry name" value="ACYL-MALONYL CONDENSING ENZYME-RELATED"/>
    <property type="match status" value="1"/>
</dbReference>
<organism evidence="7 8">
    <name type="scientific">Sedimenticola selenatireducens</name>
    <dbReference type="NCBI Taxonomy" id="191960"/>
    <lineage>
        <taxon>Bacteria</taxon>
        <taxon>Pseudomonadati</taxon>
        <taxon>Pseudomonadota</taxon>
        <taxon>Gammaproteobacteria</taxon>
        <taxon>Chromatiales</taxon>
        <taxon>Sedimenticolaceae</taxon>
        <taxon>Sedimenticola</taxon>
    </lineage>
</organism>
<comment type="caution">
    <text evidence="7">The sequence shown here is derived from an EMBL/GenBank/DDBJ whole genome shotgun (WGS) entry which is preliminary data.</text>
</comment>
<evidence type="ECO:0000256" key="1">
    <source>
        <dbReference type="ARBA" id="ARBA00004141"/>
    </source>
</evidence>
<evidence type="ECO:0000256" key="3">
    <source>
        <dbReference type="ARBA" id="ARBA00022989"/>
    </source>
</evidence>
<dbReference type="STRING" id="1111735.GCA_000428045_03270"/>
<accession>A0A2N6D1A6</accession>
<protein>
    <submittedName>
        <fullName evidence="7">EamA family transporter</fullName>
    </submittedName>
</protein>
<dbReference type="EMBL" id="PKUN01000001">
    <property type="protein sequence ID" value="PLX63470.1"/>
    <property type="molecule type" value="Genomic_DNA"/>
</dbReference>
<dbReference type="PANTHER" id="PTHR22911:SF6">
    <property type="entry name" value="SOLUTE CARRIER FAMILY 35 MEMBER G1"/>
    <property type="match status" value="1"/>
</dbReference>
<name>A0A2N6D1A6_9GAMM</name>
<keyword evidence="3 5" id="KW-1133">Transmembrane helix</keyword>
<comment type="subcellular location">
    <subcellularLocation>
        <location evidence="1">Membrane</location>
        <topology evidence="1">Multi-pass membrane protein</topology>
    </subcellularLocation>
</comment>
<feature type="transmembrane region" description="Helical" evidence="5">
    <location>
        <begin position="225"/>
        <end position="244"/>
    </location>
</feature>
<evidence type="ECO:0000313" key="7">
    <source>
        <dbReference type="EMBL" id="PLX63470.1"/>
    </source>
</evidence>
<evidence type="ECO:0000259" key="6">
    <source>
        <dbReference type="Pfam" id="PF00892"/>
    </source>
</evidence>
<dbReference type="InterPro" id="IPR000620">
    <property type="entry name" value="EamA_dom"/>
</dbReference>
<feature type="transmembrane region" description="Helical" evidence="5">
    <location>
        <begin position="168"/>
        <end position="188"/>
    </location>
</feature>
<dbReference type="SUPFAM" id="SSF103481">
    <property type="entry name" value="Multidrug resistance efflux transporter EmrE"/>
    <property type="match status" value="2"/>
</dbReference>
<feature type="transmembrane region" description="Helical" evidence="5">
    <location>
        <begin position="250"/>
        <end position="268"/>
    </location>
</feature>
<keyword evidence="2 5" id="KW-0812">Transmembrane</keyword>
<reference evidence="7 8" key="1">
    <citation type="submission" date="2017-11" db="EMBL/GenBank/DDBJ databases">
        <title>Genome-resolved metagenomics identifies genetic mobility, metabolic interactions, and unexpected diversity in perchlorate-reducing communities.</title>
        <authorList>
            <person name="Barnum T.P."/>
            <person name="Figueroa I.A."/>
            <person name="Carlstrom C.I."/>
            <person name="Lucas L.N."/>
            <person name="Engelbrektson A.L."/>
            <person name="Coates J.D."/>
        </authorList>
    </citation>
    <scope>NUCLEOTIDE SEQUENCE [LARGE SCALE GENOMIC DNA]</scope>
    <source>
        <strain evidence="7">BM301</strain>
    </source>
</reference>
<dbReference type="InterPro" id="IPR037185">
    <property type="entry name" value="EmrE-like"/>
</dbReference>
<gene>
    <name evidence="7" type="ORF">C0630_00765</name>
</gene>
<dbReference type="GO" id="GO:0016020">
    <property type="term" value="C:membrane"/>
    <property type="evidence" value="ECO:0007669"/>
    <property type="project" value="UniProtKB-SubCell"/>
</dbReference>
<feature type="transmembrane region" description="Helical" evidence="5">
    <location>
        <begin position="194"/>
        <end position="213"/>
    </location>
</feature>
<feature type="transmembrane region" description="Helical" evidence="5">
    <location>
        <begin position="64"/>
        <end position="81"/>
    </location>
</feature>
<feature type="domain" description="EamA" evidence="6">
    <location>
        <begin position="2"/>
        <end position="128"/>
    </location>
</feature>
<keyword evidence="4 5" id="KW-0472">Membrane</keyword>
<feature type="transmembrane region" description="Helical" evidence="5">
    <location>
        <begin position="114"/>
        <end position="131"/>
    </location>
</feature>
<proteinExistence type="predicted"/>
<evidence type="ECO:0000256" key="5">
    <source>
        <dbReference type="SAM" id="Phobius"/>
    </source>
</evidence>
<sequence>MMGALFSFCLMAVGARELSGEIDTFQTLFFRSLIGLIFITLIIYSTGRVALFSTRRGALHIGRNLFHFGGQYGWFTGIGLLPLAEVFALEFTVPIWTLLFAALFLKEGLTAKKILAILFGIAGVLVIVRPGSEIFDLASLIVIAAAICYSVAHVSTNALSNTDHPLTVLFYMCLVQLPVGLLLSLSSWRLPDPLQWLWLLLVGITALTAHYCITRAMQLSEAGIVVTLDFLRLPLIAVVGVLFYHEAFDVAFMLGAGLMLLGNLLNVYQQKADAPRILRGGQD</sequence>
<feature type="domain" description="EamA" evidence="6">
    <location>
        <begin position="139"/>
        <end position="267"/>
    </location>
</feature>
<dbReference type="Proteomes" id="UP000235015">
    <property type="component" value="Unassembled WGS sequence"/>
</dbReference>
<dbReference type="AlphaFoldDB" id="A0A2N6D1A6"/>